<reference evidence="1" key="1">
    <citation type="submission" date="2018-06" db="EMBL/GenBank/DDBJ databases">
        <authorList>
            <person name="Zhirakovskaya E."/>
        </authorList>
    </citation>
    <scope>NUCLEOTIDE SEQUENCE</scope>
</reference>
<dbReference type="AlphaFoldDB" id="A0A3B1DW86"/>
<accession>A0A3B1DW86</accession>
<protein>
    <recommendedName>
        <fullName evidence="2">Transglutaminase-like domain-containing protein</fullName>
    </recommendedName>
</protein>
<dbReference type="EMBL" id="UOGK01000263">
    <property type="protein sequence ID" value="VAX39570.1"/>
    <property type="molecule type" value="Genomic_DNA"/>
</dbReference>
<sequence length="579" mass="63643">APADQDPVAATWVWLADAPLTPRGSRAPDQSPGPNALDLAIQELKITSATRNPQILVRPALAARLGTQLASLPIEERLPLLKYLAAHEELAAELAFLLDPRDDIPAAYRVLARLLEAHGDRVAELAPLAAAICAVHDQPKDRHINENTLPLIDPVELFGYYATHERQMRFSLAEAPTATPATLLVHLADATGTIAEYDWARTRYRRDKNIGNRYKEIAYDTRALTDDGYVKRVTAAGGYSLQTIRELGGVCADQAYFALSVGKALGVPACYVRGKGGETSHAWVGFLEQTGRQSTRWNFTAGRYAEFEDVQGTLLDPQTGETIPDAFLSIVAMSTSASLERRQDSLALVDAASRLGFLASRSSGGQGLGPEVVAQQLDLLESALRTDLGNLRAWIFARNLLTRPTTTLAQKEHWTMAIDQLAAQVHPDFAFEMLAPIFAAESDLDIRFNLWDWAATRFGGRPDLAARARLAQTHIMLEQGRQSDAILAAHAVFTQHPDAGPYAVEALVLAERLLEEAGRQEEAMAMYAQAFETLKAPRRLQKDFLAQTSWHQIGTRYAELLEAAGETRQAESLRRRLGR</sequence>
<organism evidence="1">
    <name type="scientific">hydrothermal vent metagenome</name>
    <dbReference type="NCBI Taxonomy" id="652676"/>
    <lineage>
        <taxon>unclassified sequences</taxon>
        <taxon>metagenomes</taxon>
        <taxon>ecological metagenomes</taxon>
    </lineage>
</organism>
<dbReference type="Gene3D" id="3.10.620.30">
    <property type="match status" value="1"/>
</dbReference>
<gene>
    <name evidence="1" type="ORF">MNBD_PLANCTO03-1671</name>
</gene>
<evidence type="ECO:0008006" key="2">
    <source>
        <dbReference type="Google" id="ProtNLM"/>
    </source>
</evidence>
<name>A0A3B1DW86_9ZZZZ</name>
<evidence type="ECO:0000313" key="1">
    <source>
        <dbReference type="EMBL" id="VAX39570.1"/>
    </source>
</evidence>
<feature type="non-terminal residue" evidence="1">
    <location>
        <position position="1"/>
    </location>
</feature>
<proteinExistence type="predicted"/>